<reference evidence="2 3" key="1">
    <citation type="submission" date="2019-03" db="EMBL/GenBank/DDBJ databases">
        <title>Single cell metagenomics reveals metabolic interactions within the superorganism composed of flagellate Streblomastix strix and complex community of Bacteroidetes bacteria on its surface.</title>
        <authorList>
            <person name="Treitli S.C."/>
            <person name="Kolisko M."/>
            <person name="Husnik F."/>
            <person name="Keeling P."/>
            <person name="Hampl V."/>
        </authorList>
    </citation>
    <scope>NUCLEOTIDE SEQUENCE [LARGE SCALE GENOMIC DNA]</scope>
    <source>
        <strain evidence="2">ST1C</strain>
    </source>
</reference>
<keyword evidence="1" id="KW-1133">Transmembrane helix</keyword>
<dbReference type="AlphaFoldDB" id="A0A5J4ULB1"/>
<accession>A0A5J4ULB1</accession>
<dbReference type="EMBL" id="SNRW01014807">
    <property type="protein sequence ID" value="KAA6371063.1"/>
    <property type="molecule type" value="Genomic_DNA"/>
</dbReference>
<comment type="caution">
    <text evidence="2">The sequence shown here is derived from an EMBL/GenBank/DDBJ whole genome shotgun (WGS) entry which is preliminary data.</text>
</comment>
<evidence type="ECO:0000256" key="1">
    <source>
        <dbReference type="SAM" id="Phobius"/>
    </source>
</evidence>
<evidence type="ECO:0000313" key="3">
    <source>
        <dbReference type="Proteomes" id="UP000324800"/>
    </source>
</evidence>
<sequence>MITLLFISLQSALLLFGVFFIVFMSYLVNQTGQESSFLLLSILMILLVFLSLIEKFLCRDSKDLSIFYYILIGLMLI</sequence>
<keyword evidence="1" id="KW-0812">Transmembrane</keyword>
<organism evidence="2 3">
    <name type="scientific">Streblomastix strix</name>
    <dbReference type="NCBI Taxonomy" id="222440"/>
    <lineage>
        <taxon>Eukaryota</taxon>
        <taxon>Metamonada</taxon>
        <taxon>Preaxostyla</taxon>
        <taxon>Oxymonadida</taxon>
        <taxon>Streblomastigidae</taxon>
        <taxon>Streblomastix</taxon>
    </lineage>
</organism>
<feature type="transmembrane region" description="Helical" evidence="1">
    <location>
        <begin position="12"/>
        <end position="29"/>
    </location>
</feature>
<feature type="transmembrane region" description="Helical" evidence="1">
    <location>
        <begin position="35"/>
        <end position="53"/>
    </location>
</feature>
<gene>
    <name evidence="2" type="ORF">EZS28_033411</name>
</gene>
<keyword evidence="1" id="KW-0472">Membrane</keyword>
<proteinExistence type="predicted"/>
<dbReference type="Proteomes" id="UP000324800">
    <property type="component" value="Unassembled WGS sequence"/>
</dbReference>
<protein>
    <submittedName>
        <fullName evidence="2">Uncharacterized protein</fullName>
    </submittedName>
</protein>
<evidence type="ECO:0000313" key="2">
    <source>
        <dbReference type="EMBL" id="KAA6371063.1"/>
    </source>
</evidence>
<name>A0A5J4ULB1_9EUKA</name>